<feature type="compositionally biased region" description="Low complexity" evidence="1">
    <location>
        <begin position="24"/>
        <end position="42"/>
    </location>
</feature>
<proteinExistence type="predicted"/>
<accession>A0AAX4QFY2</accession>
<feature type="region of interest" description="Disordered" evidence="1">
    <location>
        <begin position="1"/>
        <end position="45"/>
    </location>
</feature>
<name>A0AAX4QFY2_9CAUD</name>
<sequence length="127" mass="14354">MARNQPLRNAQRQGNRPSSDVVKPSTNTARTTTPASNTSNTPDGTEVERYVVIYNKSNTRIINPYVDLMDQTFVKITQHAKDLMFENCDVTDLEDVTDTLSPAVLERMEPKLPVSNVVVEEWLSEQE</sequence>
<organism evidence="2 3">
    <name type="scientific">Microcystis phage Mvi-JY20</name>
    <dbReference type="NCBI Taxonomy" id="3128146"/>
    <lineage>
        <taxon>Viruses</taxon>
        <taxon>Duplodnaviria</taxon>
        <taxon>Heunggongvirae</taxon>
        <taxon>Uroviricota</taxon>
        <taxon>Caudoviricetes</taxon>
    </lineage>
</organism>
<reference evidence="2" key="1">
    <citation type="submission" date="2024-03" db="EMBL/GenBank/DDBJ databases">
        <authorList>
            <person name="Lin W."/>
            <person name="Li D."/>
            <person name="Tong Y."/>
        </authorList>
    </citation>
    <scope>NUCLEOTIDE SEQUENCE</scope>
</reference>
<evidence type="ECO:0000313" key="3">
    <source>
        <dbReference type="Proteomes" id="UP001459105"/>
    </source>
</evidence>
<evidence type="ECO:0000256" key="1">
    <source>
        <dbReference type="SAM" id="MobiDB-lite"/>
    </source>
</evidence>
<dbReference type="Proteomes" id="UP001459105">
    <property type="component" value="Segment"/>
</dbReference>
<feature type="compositionally biased region" description="Polar residues" evidence="1">
    <location>
        <begin position="1"/>
        <end position="18"/>
    </location>
</feature>
<protein>
    <submittedName>
        <fullName evidence="2">Uncharacterized protein</fullName>
    </submittedName>
</protein>
<evidence type="ECO:0000313" key="2">
    <source>
        <dbReference type="EMBL" id="XAI95511.1"/>
    </source>
</evidence>
<dbReference type="EMBL" id="PP438412">
    <property type="protein sequence ID" value="XAI95511.1"/>
    <property type="molecule type" value="Genomic_DNA"/>
</dbReference>